<protein>
    <submittedName>
        <fullName evidence="9">UDP-N-acetylmuramyl pentapeptide phosphotransferase/UDP-N-acetylglucosamine-1-phosphate transferase</fullName>
    </submittedName>
</protein>
<dbReference type="Pfam" id="PF00953">
    <property type="entry name" value="Glycos_transf_4"/>
    <property type="match status" value="1"/>
</dbReference>
<feature type="transmembrane region" description="Helical" evidence="8">
    <location>
        <begin position="177"/>
        <end position="195"/>
    </location>
</feature>
<name>A0A1I6A2J1_9RHOB</name>
<evidence type="ECO:0000313" key="9">
    <source>
        <dbReference type="EMBL" id="SFQ62954.1"/>
    </source>
</evidence>
<keyword evidence="2" id="KW-1003">Cell membrane</keyword>
<dbReference type="InterPro" id="IPR000715">
    <property type="entry name" value="Glycosyl_transferase_4"/>
</dbReference>
<proteinExistence type="predicted"/>
<feature type="transmembrane region" description="Helical" evidence="8">
    <location>
        <begin position="87"/>
        <end position="105"/>
    </location>
</feature>
<comment type="cofactor">
    <cofactor evidence="7">
        <name>Mg(2+)</name>
        <dbReference type="ChEBI" id="CHEBI:18420"/>
    </cofactor>
</comment>
<dbReference type="GO" id="GO:0044038">
    <property type="term" value="P:cell wall macromolecule biosynthetic process"/>
    <property type="evidence" value="ECO:0007669"/>
    <property type="project" value="TreeGrafter"/>
</dbReference>
<dbReference type="AlphaFoldDB" id="A0A1I6A2J1"/>
<keyword evidence="7" id="KW-0479">Metal-binding</keyword>
<evidence type="ECO:0000256" key="8">
    <source>
        <dbReference type="SAM" id="Phobius"/>
    </source>
</evidence>
<organism evidence="9 10">
    <name type="scientific">Roseivivax halotolerans</name>
    <dbReference type="NCBI Taxonomy" id="93684"/>
    <lineage>
        <taxon>Bacteria</taxon>
        <taxon>Pseudomonadati</taxon>
        <taxon>Pseudomonadota</taxon>
        <taxon>Alphaproteobacteria</taxon>
        <taxon>Rhodobacterales</taxon>
        <taxon>Roseobacteraceae</taxon>
        <taxon>Roseivivax</taxon>
    </lineage>
</organism>
<dbReference type="EMBL" id="FOXV01000014">
    <property type="protein sequence ID" value="SFQ62954.1"/>
    <property type="molecule type" value="Genomic_DNA"/>
</dbReference>
<keyword evidence="6 8" id="KW-0472">Membrane</keyword>
<dbReference type="GO" id="GO:0009103">
    <property type="term" value="P:lipopolysaccharide biosynthetic process"/>
    <property type="evidence" value="ECO:0007669"/>
    <property type="project" value="TreeGrafter"/>
</dbReference>
<feature type="transmembrane region" description="Helical" evidence="8">
    <location>
        <begin position="117"/>
        <end position="135"/>
    </location>
</feature>
<dbReference type="Proteomes" id="UP000243106">
    <property type="component" value="Unassembled WGS sequence"/>
</dbReference>
<dbReference type="PANTHER" id="PTHR22926">
    <property type="entry name" value="PHOSPHO-N-ACETYLMURAMOYL-PENTAPEPTIDE-TRANSFERASE"/>
    <property type="match status" value="1"/>
</dbReference>
<evidence type="ECO:0000256" key="3">
    <source>
        <dbReference type="ARBA" id="ARBA00022679"/>
    </source>
</evidence>
<dbReference type="GO" id="GO:0005886">
    <property type="term" value="C:plasma membrane"/>
    <property type="evidence" value="ECO:0007669"/>
    <property type="project" value="UniProtKB-SubCell"/>
</dbReference>
<keyword evidence="3 9" id="KW-0808">Transferase</keyword>
<accession>A0A1I6A2J1</accession>
<dbReference type="PANTHER" id="PTHR22926:SF3">
    <property type="entry name" value="UNDECAPRENYL-PHOSPHATE ALPHA-N-ACETYLGLUCOSAMINYL 1-PHOSPHATE TRANSFERASE"/>
    <property type="match status" value="1"/>
</dbReference>
<keyword evidence="7" id="KW-0460">Magnesium</keyword>
<evidence type="ECO:0000256" key="1">
    <source>
        <dbReference type="ARBA" id="ARBA00004651"/>
    </source>
</evidence>
<evidence type="ECO:0000256" key="7">
    <source>
        <dbReference type="PIRSR" id="PIRSR600715-1"/>
    </source>
</evidence>
<keyword evidence="4 8" id="KW-0812">Transmembrane</keyword>
<feature type="transmembrane region" description="Helical" evidence="8">
    <location>
        <begin position="340"/>
        <end position="363"/>
    </location>
</feature>
<evidence type="ECO:0000313" key="10">
    <source>
        <dbReference type="Proteomes" id="UP000243106"/>
    </source>
</evidence>
<dbReference type="STRING" id="93684.SAMN05421853_11466"/>
<comment type="subcellular location">
    <subcellularLocation>
        <location evidence="1">Cell membrane</location>
        <topology evidence="1">Multi-pass membrane protein</topology>
    </subcellularLocation>
</comment>
<feature type="transmembrane region" description="Helical" evidence="8">
    <location>
        <begin position="147"/>
        <end position="165"/>
    </location>
</feature>
<feature type="binding site" evidence="7">
    <location>
        <position position="229"/>
    </location>
    <ligand>
        <name>Mg(2+)</name>
        <dbReference type="ChEBI" id="CHEBI:18420"/>
    </ligand>
</feature>
<dbReference type="GO" id="GO:0016780">
    <property type="term" value="F:phosphotransferase activity, for other substituted phosphate groups"/>
    <property type="evidence" value="ECO:0007669"/>
    <property type="project" value="InterPro"/>
</dbReference>
<dbReference type="GO" id="GO:0046872">
    <property type="term" value="F:metal ion binding"/>
    <property type="evidence" value="ECO:0007669"/>
    <property type="project" value="UniProtKB-KW"/>
</dbReference>
<evidence type="ECO:0000256" key="6">
    <source>
        <dbReference type="ARBA" id="ARBA00023136"/>
    </source>
</evidence>
<feature type="binding site" evidence="7">
    <location>
        <position position="169"/>
    </location>
    <ligand>
        <name>Mg(2+)</name>
        <dbReference type="ChEBI" id="CHEBI:18420"/>
    </ligand>
</feature>
<evidence type="ECO:0000256" key="5">
    <source>
        <dbReference type="ARBA" id="ARBA00022989"/>
    </source>
</evidence>
<feature type="transmembrane region" description="Helical" evidence="8">
    <location>
        <begin position="254"/>
        <end position="274"/>
    </location>
</feature>
<evidence type="ECO:0000256" key="4">
    <source>
        <dbReference type="ARBA" id="ARBA00022692"/>
    </source>
</evidence>
<dbReference type="GO" id="GO:0071555">
    <property type="term" value="P:cell wall organization"/>
    <property type="evidence" value="ECO:0007669"/>
    <property type="project" value="TreeGrafter"/>
</dbReference>
<feature type="transmembrane region" description="Helical" evidence="8">
    <location>
        <begin position="14"/>
        <end position="36"/>
    </location>
</feature>
<keyword evidence="5 8" id="KW-1133">Transmembrane helix</keyword>
<gene>
    <name evidence="9" type="ORF">SAMN05421853_11466</name>
</gene>
<sequence length="387" mass="41692">MDNILKSLALTFDVAPLVFAMTPFIALLLCSLLISLRPALSRFWRERGDASAVQASHEGNPPRCGGLAIFAAICLSAAWLGTSEMSVALPLLLSALPAVVAGTIEDFGYGVSPLGRLVASAVAAICAIWLCGLWVPRSDIVVLDTFMQIPAVAILITVFFSAGFCHALNLTDGMNGLASTVIVSGAIGLAAVASLEGQTEVALFALLLAAAGIGFFLLNWPFGLIFLGDAGSYGLAHLLIWCAFILAWTSDAIAIPALLLILFWPFADTTHTIVRRLLSGARVAAPDRFHMHQVLRRSLEIMWLGRGNKRVSNPVTSLFLIPLIMSPVALGIVLHDQPLLCWIAFVLCGLAFTILHRSLVIFTKRHDRMSRRRREVSVARLRGLEST</sequence>
<feature type="transmembrane region" description="Helical" evidence="8">
    <location>
        <begin position="201"/>
        <end position="218"/>
    </location>
</feature>
<evidence type="ECO:0000256" key="2">
    <source>
        <dbReference type="ARBA" id="ARBA00022475"/>
    </source>
</evidence>
<dbReference type="CDD" id="cd06912">
    <property type="entry name" value="GT_MraY_like"/>
    <property type="match status" value="1"/>
</dbReference>
<feature type="transmembrane region" description="Helical" evidence="8">
    <location>
        <begin position="315"/>
        <end position="334"/>
    </location>
</feature>
<reference evidence="10" key="1">
    <citation type="submission" date="2016-10" db="EMBL/GenBank/DDBJ databases">
        <authorList>
            <person name="Varghese N."/>
            <person name="Submissions S."/>
        </authorList>
    </citation>
    <scope>NUCLEOTIDE SEQUENCE [LARGE SCALE GENOMIC DNA]</scope>
    <source>
        <strain evidence="10">JCM 10271</strain>
    </source>
</reference>
<keyword evidence="10" id="KW-1185">Reference proteome</keyword>